<sequence>MQTCLQTTPARALTLEWNIIDSLLPVRSTCSGYSRDILSKQKMPSQTHSYKQQERRASKRITRHYSPWGEHCVSCECSFAVFLQKVKIESENLAFLVKSRMSCLDLFTTTPTVV</sequence>
<proteinExistence type="predicted"/>
<dbReference type="VEuPathDB" id="VectorBase:GPAI016043"/>
<keyword evidence="2" id="KW-1185">Reference proteome</keyword>
<name>A0A1A9ZIT6_GLOPL</name>
<reference evidence="1" key="2">
    <citation type="submission" date="2020-05" db="UniProtKB">
        <authorList>
            <consortium name="EnsemblMetazoa"/>
        </authorList>
    </citation>
    <scope>IDENTIFICATION</scope>
    <source>
        <strain evidence="1">IAEA</strain>
    </source>
</reference>
<accession>A0A1A9ZIT6</accession>
<dbReference type="EnsemblMetazoa" id="GPAI016043-RA">
    <property type="protein sequence ID" value="GPAI016043-PA"/>
    <property type="gene ID" value="GPAI016043"/>
</dbReference>
<protein>
    <submittedName>
        <fullName evidence="1">Uncharacterized protein</fullName>
    </submittedName>
</protein>
<evidence type="ECO:0000313" key="2">
    <source>
        <dbReference type="Proteomes" id="UP000092445"/>
    </source>
</evidence>
<dbReference type="Proteomes" id="UP000092445">
    <property type="component" value="Unassembled WGS sequence"/>
</dbReference>
<evidence type="ECO:0000313" key="1">
    <source>
        <dbReference type="EnsemblMetazoa" id="GPAI016043-PA"/>
    </source>
</evidence>
<organism evidence="1 2">
    <name type="scientific">Glossina pallidipes</name>
    <name type="common">Tsetse fly</name>
    <dbReference type="NCBI Taxonomy" id="7398"/>
    <lineage>
        <taxon>Eukaryota</taxon>
        <taxon>Metazoa</taxon>
        <taxon>Ecdysozoa</taxon>
        <taxon>Arthropoda</taxon>
        <taxon>Hexapoda</taxon>
        <taxon>Insecta</taxon>
        <taxon>Pterygota</taxon>
        <taxon>Neoptera</taxon>
        <taxon>Endopterygota</taxon>
        <taxon>Diptera</taxon>
        <taxon>Brachycera</taxon>
        <taxon>Muscomorpha</taxon>
        <taxon>Hippoboscoidea</taxon>
        <taxon>Glossinidae</taxon>
        <taxon>Glossina</taxon>
    </lineage>
</organism>
<dbReference type="AlphaFoldDB" id="A0A1A9ZIT6"/>
<reference evidence="2" key="1">
    <citation type="submission" date="2014-03" db="EMBL/GenBank/DDBJ databases">
        <authorList>
            <person name="Aksoy S."/>
            <person name="Warren W."/>
            <person name="Wilson R.K."/>
        </authorList>
    </citation>
    <scope>NUCLEOTIDE SEQUENCE [LARGE SCALE GENOMIC DNA]</scope>
    <source>
        <strain evidence="2">IAEA</strain>
    </source>
</reference>